<dbReference type="RefSeq" id="WP_347793232.1">
    <property type="nucleotide sequence ID" value="NZ_JAYMYY010000001.1"/>
</dbReference>
<dbReference type="Proteomes" id="UP001444146">
    <property type="component" value="Unassembled WGS sequence"/>
</dbReference>
<evidence type="ECO:0000313" key="3">
    <source>
        <dbReference type="EMBL" id="MEO3988696.1"/>
    </source>
</evidence>
<protein>
    <submittedName>
        <fullName evidence="3">Peptidoglycan-binding protein LysM</fullName>
    </submittedName>
</protein>
<comment type="caution">
    <text evidence="3">The sequence shown here is derived from an EMBL/GenBank/DDBJ whole genome shotgun (WGS) entry which is preliminary data.</text>
</comment>
<feature type="domain" description="BON" evidence="1">
    <location>
        <begin position="21"/>
        <end position="89"/>
    </location>
</feature>
<dbReference type="InterPro" id="IPR018392">
    <property type="entry name" value="LysM"/>
</dbReference>
<dbReference type="InterPro" id="IPR014004">
    <property type="entry name" value="Transpt-assoc_nodulatn_dom_bac"/>
</dbReference>
<dbReference type="Pfam" id="PF04972">
    <property type="entry name" value="BON"/>
    <property type="match status" value="1"/>
</dbReference>
<sequence>MGLFNFVKEAGEKLWDKLTDTHQDQGEKVMEHLKKLNIPGADKVQVTVVDGKASVTGDGLTQEQKEKIQVAIGNVAGVSEVENNIKAADTSDEATYYTVKSGDTLSAISKSVYGDANKYNAIFEANRPMLSHPDKIYPGQTLRIPKI</sequence>
<dbReference type="Gene3D" id="3.30.1340.30">
    <property type="match status" value="1"/>
</dbReference>
<reference evidence="3 4" key="1">
    <citation type="submission" date="2024-01" db="EMBL/GenBank/DDBJ databases">
        <title>Pseudocitrobacter sp. Endophytic strain Cyp-38L.</title>
        <authorList>
            <person name="Amer M.A."/>
            <person name="Hamed S.M."/>
        </authorList>
    </citation>
    <scope>NUCLEOTIDE SEQUENCE [LARGE SCALE GENOMIC DNA]</scope>
    <source>
        <strain evidence="3 4">Cyp38S</strain>
    </source>
</reference>
<name>A0ABV0HFF3_9ENTR</name>
<dbReference type="InterPro" id="IPR036779">
    <property type="entry name" value="LysM_dom_sf"/>
</dbReference>
<dbReference type="SMART" id="SM00257">
    <property type="entry name" value="LysM"/>
    <property type="match status" value="1"/>
</dbReference>
<feature type="domain" description="LysM" evidence="2">
    <location>
        <begin position="95"/>
        <end position="144"/>
    </location>
</feature>
<dbReference type="SMART" id="SM00749">
    <property type="entry name" value="BON"/>
    <property type="match status" value="1"/>
</dbReference>
<dbReference type="SUPFAM" id="SSF54106">
    <property type="entry name" value="LysM domain"/>
    <property type="match status" value="1"/>
</dbReference>
<proteinExistence type="predicted"/>
<dbReference type="NCBIfam" id="NF008399">
    <property type="entry name" value="PRK11198.1"/>
    <property type="match status" value="1"/>
</dbReference>
<evidence type="ECO:0000259" key="1">
    <source>
        <dbReference type="PROSITE" id="PS50914"/>
    </source>
</evidence>
<dbReference type="PROSITE" id="PS50914">
    <property type="entry name" value="BON"/>
    <property type="match status" value="1"/>
</dbReference>
<dbReference type="PANTHER" id="PTHR34700:SF8">
    <property type="entry name" value="POTASSIUM BINDING PROTEIN KBP"/>
    <property type="match status" value="1"/>
</dbReference>
<dbReference type="InterPro" id="IPR007055">
    <property type="entry name" value="BON_dom"/>
</dbReference>
<gene>
    <name evidence="3" type="primary">lysM</name>
    <name evidence="3" type="ORF">VSR74_02490</name>
</gene>
<organism evidence="3 4">
    <name type="scientific">Pseudocitrobacter cyperus</name>
    <dbReference type="NCBI Taxonomy" id="3112843"/>
    <lineage>
        <taxon>Bacteria</taxon>
        <taxon>Pseudomonadati</taxon>
        <taxon>Pseudomonadota</taxon>
        <taxon>Gammaproteobacteria</taxon>
        <taxon>Enterobacterales</taxon>
        <taxon>Enterobacteriaceae</taxon>
        <taxon>Pseudocitrobacter</taxon>
    </lineage>
</organism>
<accession>A0ABV0HFF3</accession>
<keyword evidence="4" id="KW-1185">Reference proteome</keyword>
<dbReference type="CDD" id="cd00118">
    <property type="entry name" value="LysM"/>
    <property type="match status" value="1"/>
</dbReference>
<evidence type="ECO:0000259" key="2">
    <source>
        <dbReference type="PROSITE" id="PS51782"/>
    </source>
</evidence>
<evidence type="ECO:0000313" key="4">
    <source>
        <dbReference type="Proteomes" id="UP001444146"/>
    </source>
</evidence>
<dbReference type="Pfam" id="PF01476">
    <property type="entry name" value="LysM"/>
    <property type="match status" value="1"/>
</dbReference>
<dbReference type="InterPro" id="IPR052196">
    <property type="entry name" value="Bact_Kbp"/>
</dbReference>
<dbReference type="Gene3D" id="3.10.350.10">
    <property type="entry name" value="LysM domain"/>
    <property type="match status" value="1"/>
</dbReference>
<dbReference type="PANTHER" id="PTHR34700">
    <property type="entry name" value="POTASSIUM BINDING PROTEIN KBP"/>
    <property type="match status" value="1"/>
</dbReference>
<dbReference type="EMBL" id="JAYMYY010000001">
    <property type="protein sequence ID" value="MEO3988696.1"/>
    <property type="molecule type" value="Genomic_DNA"/>
</dbReference>
<dbReference type="PROSITE" id="PS51782">
    <property type="entry name" value="LYSM"/>
    <property type="match status" value="1"/>
</dbReference>